<feature type="coiled-coil region" evidence="1">
    <location>
        <begin position="63"/>
        <end position="90"/>
    </location>
</feature>
<feature type="transmembrane region" description="Helical" evidence="2">
    <location>
        <begin position="25"/>
        <end position="47"/>
    </location>
</feature>
<keyword evidence="2" id="KW-0812">Transmembrane</keyword>
<dbReference type="Proteomes" id="UP000030185">
    <property type="component" value="Unassembled WGS sequence"/>
</dbReference>
<dbReference type="CDD" id="cd12797">
    <property type="entry name" value="M23_peptidase"/>
    <property type="match status" value="1"/>
</dbReference>
<evidence type="ECO:0000256" key="2">
    <source>
        <dbReference type="SAM" id="Phobius"/>
    </source>
</evidence>
<reference evidence="4 5" key="1">
    <citation type="submission" date="2014-09" db="EMBL/GenBank/DDBJ databases">
        <title>Sporocytophaga myxococcoides PG-01 genome sequencing.</title>
        <authorList>
            <person name="Liu L."/>
            <person name="Gao P.J."/>
            <person name="Chen G.J."/>
            <person name="Wang L.S."/>
        </authorList>
    </citation>
    <scope>NUCLEOTIDE SEQUENCE [LARGE SCALE GENOMIC DNA]</scope>
    <source>
        <strain evidence="4 5">PG-01</strain>
    </source>
</reference>
<proteinExistence type="predicted"/>
<dbReference type="PANTHER" id="PTHR21666:SF286">
    <property type="entry name" value="LIPOPROTEIN NLPD"/>
    <property type="match status" value="1"/>
</dbReference>
<dbReference type="AlphaFoldDB" id="A0A098LDG7"/>
<keyword evidence="2" id="KW-0472">Membrane</keyword>
<dbReference type="RefSeq" id="WP_045462902.1">
    <property type="nucleotide sequence ID" value="NZ_BBLT01000004.1"/>
</dbReference>
<keyword evidence="5" id="KW-1185">Reference proteome</keyword>
<evidence type="ECO:0000313" key="5">
    <source>
        <dbReference type="Proteomes" id="UP000030185"/>
    </source>
</evidence>
<name>A0A098LDG7_9BACT</name>
<evidence type="ECO:0000313" key="4">
    <source>
        <dbReference type="EMBL" id="GAL84996.1"/>
    </source>
</evidence>
<accession>A0A098LDG7</accession>
<comment type="caution">
    <text evidence="4">The sequence shown here is derived from an EMBL/GenBank/DDBJ whole genome shotgun (WGS) entry which is preliminary data.</text>
</comment>
<organism evidence="4 5">
    <name type="scientific">Sporocytophaga myxococcoides</name>
    <dbReference type="NCBI Taxonomy" id="153721"/>
    <lineage>
        <taxon>Bacteria</taxon>
        <taxon>Pseudomonadati</taxon>
        <taxon>Bacteroidota</taxon>
        <taxon>Cytophagia</taxon>
        <taxon>Cytophagales</taxon>
        <taxon>Cytophagaceae</taxon>
        <taxon>Sporocytophaga</taxon>
    </lineage>
</organism>
<dbReference type="Pfam" id="PF01551">
    <property type="entry name" value="Peptidase_M23"/>
    <property type="match status" value="1"/>
</dbReference>
<evidence type="ECO:0000256" key="1">
    <source>
        <dbReference type="SAM" id="Coils"/>
    </source>
</evidence>
<dbReference type="eggNOG" id="COG0739">
    <property type="taxonomic scope" value="Bacteria"/>
</dbReference>
<sequence>MARIKYYYDTETCKYERLKVSTWDLVLNTLGFLFISFIFAIALVYVYTKYFKSPHETLLRRENEELSLYYDLLNQEIDQANKMLIALQERDDNIYRVIFEAEPIPYSVRNSEMAGITKYKQLLDRGLKREELIVSTVAKLDNLKKKMYIQTKSYDEIIKLAKNKAEMLASIPAIQPLSNKELTRLVSGFGYRIHPIYKVKKLHTGCDFSTPKGTPIYATGDGIVKTVASNPGGYGNEIEVDHGYGYVTKYAHLDKFNVRIGQKVKRGELIGFSGNTGSSTAPHLHYEVIHNGKKVNPVHYFYIDLSPAEYQKILELASVENQSLS</sequence>
<protein>
    <recommendedName>
        <fullName evidence="3">M23ase beta-sheet core domain-containing protein</fullName>
    </recommendedName>
</protein>
<dbReference type="PANTHER" id="PTHR21666">
    <property type="entry name" value="PEPTIDASE-RELATED"/>
    <property type="match status" value="1"/>
</dbReference>
<dbReference type="InterPro" id="IPR011055">
    <property type="entry name" value="Dup_hybrid_motif"/>
</dbReference>
<dbReference type="Gene3D" id="2.70.70.10">
    <property type="entry name" value="Glucose Permease (Domain IIA)"/>
    <property type="match status" value="1"/>
</dbReference>
<dbReference type="SUPFAM" id="SSF51261">
    <property type="entry name" value="Duplicated hybrid motif"/>
    <property type="match status" value="1"/>
</dbReference>
<dbReference type="InterPro" id="IPR050570">
    <property type="entry name" value="Cell_wall_metabolism_enzyme"/>
</dbReference>
<gene>
    <name evidence="4" type="ORF">MYP_2224</name>
</gene>
<keyword evidence="1" id="KW-0175">Coiled coil</keyword>
<evidence type="ECO:0000259" key="3">
    <source>
        <dbReference type="Pfam" id="PF01551"/>
    </source>
</evidence>
<dbReference type="OrthoDB" id="9810477at2"/>
<keyword evidence="2" id="KW-1133">Transmembrane helix</keyword>
<dbReference type="FunFam" id="2.70.70.10:FF:000006">
    <property type="entry name" value="M23 family peptidase"/>
    <property type="match status" value="1"/>
</dbReference>
<dbReference type="InterPro" id="IPR016047">
    <property type="entry name" value="M23ase_b-sheet_dom"/>
</dbReference>
<dbReference type="STRING" id="153721.MYP_2224"/>
<feature type="domain" description="M23ase beta-sheet core" evidence="3">
    <location>
        <begin position="202"/>
        <end position="297"/>
    </location>
</feature>
<dbReference type="EMBL" id="BBLT01000004">
    <property type="protein sequence ID" value="GAL84996.1"/>
    <property type="molecule type" value="Genomic_DNA"/>
</dbReference>
<dbReference type="GO" id="GO:0004222">
    <property type="term" value="F:metalloendopeptidase activity"/>
    <property type="evidence" value="ECO:0007669"/>
    <property type="project" value="TreeGrafter"/>
</dbReference>